<dbReference type="PANTHER" id="PTHR31340:SF3">
    <property type="entry name" value="MITOCHONDRIAL GENOME MAINTENANCE EXONUCLEASE 1"/>
    <property type="match status" value="1"/>
</dbReference>
<keyword evidence="3" id="KW-1185">Reference proteome</keyword>
<dbReference type="PANTHER" id="PTHR31340">
    <property type="entry name" value="MITOCHONDRIAL GENOME MAINTENANCE EXONUCLEASE 1"/>
    <property type="match status" value="1"/>
</dbReference>
<dbReference type="GO" id="GO:0005739">
    <property type="term" value="C:mitochondrion"/>
    <property type="evidence" value="ECO:0007669"/>
    <property type="project" value="TreeGrafter"/>
</dbReference>
<evidence type="ECO:0000313" key="3">
    <source>
        <dbReference type="Proteomes" id="UP000708208"/>
    </source>
</evidence>
<reference evidence="2" key="1">
    <citation type="submission" date="2021-06" db="EMBL/GenBank/DDBJ databases">
        <authorList>
            <person name="Hodson N. C."/>
            <person name="Mongue J. A."/>
            <person name="Jaron S. K."/>
        </authorList>
    </citation>
    <scope>NUCLEOTIDE SEQUENCE</scope>
</reference>
<sequence>MMPAGIPVMAKVVAPLLAEPFGRSLMVALLYRRSFASKPTKTAEAVAPKKVKQIKPTKKKKTLSRVQMLHVENNLLFGKLMETKKDKITRIKKENGINSTSSDDSQAYAPVGKSTEDYSKEWELQRALQYHPDRVKVRYNIEDGNGSPSTSTDNTGTSTNDVISAFTPISSDTREDSKMNESNSQEESIIRVTSSVVPVSFPYLPNKDSKHKMPSVTRILGDTMPPEQRAVLERWEKKMREKLGDEGFRLYREGTF</sequence>
<dbReference type="EMBL" id="CAJVCH010190893">
    <property type="protein sequence ID" value="CAG7730224.1"/>
    <property type="molecule type" value="Genomic_DNA"/>
</dbReference>
<dbReference type="GO" id="GO:0006264">
    <property type="term" value="P:mitochondrial DNA replication"/>
    <property type="evidence" value="ECO:0007669"/>
    <property type="project" value="TreeGrafter"/>
</dbReference>
<dbReference type="AlphaFoldDB" id="A0A8J2K635"/>
<protein>
    <submittedName>
        <fullName evidence="2">Uncharacterized protein</fullName>
    </submittedName>
</protein>
<accession>A0A8J2K635</accession>
<organism evidence="2 3">
    <name type="scientific">Allacma fusca</name>
    <dbReference type="NCBI Taxonomy" id="39272"/>
    <lineage>
        <taxon>Eukaryota</taxon>
        <taxon>Metazoa</taxon>
        <taxon>Ecdysozoa</taxon>
        <taxon>Arthropoda</taxon>
        <taxon>Hexapoda</taxon>
        <taxon>Collembola</taxon>
        <taxon>Symphypleona</taxon>
        <taxon>Sminthuridae</taxon>
        <taxon>Allacma</taxon>
    </lineage>
</organism>
<name>A0A8J2K635_9HEXA</name>
<feature type="compositionally biased region" description="Low complexity" evidence="1">
    <location>
        <begin position="144"/>
        <end position="161"/>
    </location>
</feature>
<dbReference type="Proteomes" id="UP000708208">
    <property type="component" value="Unassembled WGS sequence"/>
</dbReference>
<feature type="region of interest" description="Disordered" evidence="1">
    <location>
        <begin position="140"/>
        <end position="163"/>
    </location>
</feature>
<comment type="caution">
    <text evidence="2">The sequence shown here is derived from an EMBL/GenBank/DDBJ whole genome shotgun (WGS) entry which is preliminary data.</text>
</comment>
<evidence type="ECO:0000313" key="2">
    <source>
        <dbReference type="EMBL" id="CAG7730224.1"/>
    </source>
</evidence>
<proteinExistence type="predicted"/>
<gene>
    <name evidence="2" type="ORF">AFUS01_LOCUS18885</name>
</gene>
<dbReference type="GO" id="GO:0008297">
    <property type="term" value="F:single-stranded DNA exodeoxyribonuclease activity"/>
    <property type="evidence" value="ECO:0007669"/>
    <property type="project" value="TreeGrafter"/>
</dbReference>
<dbReference type="OrthoDB" id="5777131at2759"/>
<evidence type="ECO:0000256" key="1">
    <source>
        <dbReference type="SAM" id="MobiDB-lite"/>
    </source>
</evidence>